<dbReference type="AlphaFoldDB" id="A0AA48KXF6"/>
<dbReference type="EMBL" id="AP028212">
    <property type="protein sequence ID" value="BEI88234.1"/>
    <property type="molecule type" value="Genomic_DNA"/>
</dbReference>
<evidence type="ECO:0000313" key="3">
    <source>
        <dbReference type="Proteomes" id="UP001233271"/>
    </source>
</evidence>
<feature type="compositionally biased region" description="Acidic residues" evidence="1">
    <location>
        <begin position="35"/>
        <end position="47"/>
    </location>
</feature>
<gene>
    <name evidence="2" type="ORF">CcaverHIS019_0109520</name>
</gene>
<feature type="region of interest" description="Disordered" evidence="1">
    <location>
        <begin position="21"/>
        <end position="50"/>
    </location>
</feature>
<sequence>MPNCTGDDDGNNEGYECLIAIDTTGESDTTRESDTTGESDTEGESDATGESGQHYCIYCLTDYDTAQG</sequence>
<proteinExistence type="predicted"/>
<keyword evidence="3" id="KW-1185">Reference proteome</keyword>
<dbReference type="KEGG" id="ccac:CcaHIS019_0109520"/>
<accession>A0AA48KXF6</accession>
<dbReference type="Proteomes" id="UP001233271">
    <property type="component" value="Chromosome 1"/>
</dbReference>
<protein>
    <submittedName>
        <fullName evidence="2">Uncharacterized protein</fullName>
    </submittedName>
</protein>
<dbReference type="RefSeq" id="XP_060453500.1">
    <property type="nucleotide sequence ID" value="XM_060604267.1"/>
</dbReference>
<organism evidence="2 3">
    <name type="scientific">Cutaneotrichosporon cavernicola</name>
    <dbReference type="NCBI Taxonomy" id="279322"/>
    <lineage>
        <taxon>Eukaryota</taxon>
        <taxon>Fungi</taxon>
        <taxon>Dikarya</taxon>
        <taxon>Basidiomycota</taxon>
        <taxon>Agaricomycotina</taxon>
        <taxon>Tremellomycetes</taxon>
        <taxon>Trichosporonales</taxon>
        <taxon>Trichosporonaceae</taxon>
        <taxon>Cutaneotrichosporon</taxon>
    </lineage>
</organism>
<name>A0AA48KXF6_9TREE</name>
<evidence type="ECO:0000313" key="2">
    <source>
        <dbReference type="EMBL" id="BEI88234.1"/>
    </source>
</evidence>
<evidence type="ECO:0000256" key="1">
    <source>
        <dbReference type="SAM" id="MobiDB-lite"/>
    </source>
</evidence>
<reference evidence="2" key="1">
    <citation type="journal article" date="2023" name="BMC Genomics">
        <title>Chromosome-level genome assemblies of Cutaneotrichosporon spp. (Trichosporonales, Basidiomycota) reveal imbalanced evolution between nucleotide sequences and chromosome synteny.</title>
        <authorList>
            <person name="Kobayashi Y."/>
            <person name="Kayamori A."/>
            <person name="Aoki K."/>
            <person name="Shiwa Y."/>
            <person name="Matsutani M."/>
            <person name="Fujita N."/>
            <person name="Sugita T."/>
            <person name="Iwasaki W."/>
            <person name="Tanaka N."/>
            <person name="Takashima M."/>
        </authorList>
    </citation>
    <scope>NUCLEOTIDE SEQUENCE</scope>
    <source>
        <strain evidence="2">HIS019</strain>
    </source>
</reference>
<dbReference type="GeneID" id="85492105"/>